<dbReference type="KEGG" id="cvi:CV_4089"/>
<dbReference type="AlphaFoldDB" id="Q7NQP8"/>
<dbReference type="EMBL" id="AE016825">
    <property type="protein sequence ID" value="AAQ61749.1"/>
    <property type="molecule type" value="Genomic_DNA"/>
</dbReference>
<name>Q7NQP8_CHRVO</name>
<accession>Q7NQP8</accession>
<proteinExistence type="predicted"/>
<gene>
    <name evidence="1" type="ordered locus">CV_4089</name>
</gene>
<keyword evidence="2" id="KW-1185">Reference proteome</keyword>
<protein>
    <submittedName>
        <fullName evidence="1">Uncharacterized protein</fullName>
    </submittedName>
</protein>
<reference evidence="1 2" key="1">
    <citation type="journal article" date="2003" name="Proc. Natl. Acad. Sci. U.S.A.">
        <title>The complete genome sequence of Chromobacterium violaceum reveals remarkable and exploitable bacterial adaptability.</title>
        <authorList>
            <person name="Vasconcelos A.T.R."/>
            <person name="de Almeida D.F."/>
            <person name="Almeida F.C."/>
            <person name="de Almeida L.G.P."/>
            <person name="de Almeida R."/>
            <person name="Goncalves J.A.A."/>
            <person name="Andrade E.M."/>
            <person name="Antonio R.V."/>
            <person name="Araripe J."/>
            <person name="de Araujo M.F.F."/>
            <person name="Filho S.A."/>
            <person name="Azevedo V."/>
            <person name="Batista A.J."/>
            <person name="Bataus L.A.M."/>
            <person name="Batista J.S."/>
            <person name="Belo A."/>
            <person name="vander Berg C."/>
            <person name="Blamey J."/>
            <person name="Bogo M."/>
            <person name="Bonato S."/>
            <person name="Bordignon J."/>
            <person name="Brito C.A."/>
            <person name="Brocchi M."/>
            <person name="Burity H.A."/>
            <person name="Camargo A.A."/>
            <person name="Cardoso D.D.P."/>
            <person name="Carneiro N.P."/>
            <person name="Carraro D.M."/>
            <person name="Carvalho C.M.B."/>
            <person name="Cascardo J.C.M."/>
            <person name="Cavada B.S."/>
            <person name="Chueire L.M.O."/>
            <person name="Pasa T.B.C."/>
            <person name="Duran N."/>
            <person name="Fagundes N."/>
            <person name="Falcao C.L."/>
            <person name="Fantinatti F."/>
            <person name="Farias I.P."/>
            <person name="Felipe M.S.S."/>
            <person name="Ferrari L.P."/>
            <person name="Ferro J.A."/>
            <person name="Ferro M.I.T."/>
            <person name="Franco G.R."/>
            <person name="Freitas N.S.A."/>
            <person name="Furlan L.R."/>
            <person name="Gazzinelli R.T."/>
            <person name="Gomes E.A."/>
            <person name="Goncalves P.R."/>
            <person name="Grangeiro T.B."/>
            <person name="Grattapaglia D."/>
            <person name="Grisard E.C."/>
            <person name="Guimaraes C.T."/>
            <person name="Hanna E.S."/>
            <person name="Hungria M."/>
            <person name="Jardim S.N."/>
            <person name="Laurino J."/>
            <person name="Leoi L.C.T."/>
            <person name="Fassarella L."/>
            <person name="Lima A."/>
            <person name="Loureiro M.F."/>
            <person name="Lyra M.C.P."/>
            <person name="Macedo M."/>
            <person name="Madeira H.M.F."/>
            <person name="Manfio G.P."/>
            <person name="Maranhao A.Q."/>
            <person name="Martins W.S."/>
            <person name="di Mauro S.M.Z."/>
            <person name="de Medeiros S.R.B."/>
            <person name="Meissner R.D.V."/>
            <person name="Menck C.F.M."/>
            <person name="Moreira M.A.M."/>
            <person name="Nascimento F.F."/>
            <person name="Nicolas M.F."/>
            <person name="Oliveira J.G."/>
            <person name="Oliveira S.C."/>
            <person name="Paixao R.F.C."/>
            <person name="Parente J.A."/>
            <person name="Pedrosa F.O."/>
            <person name="Pena S.J.D."/>
            <person name="Perreira J.O."/>
            <person name="Perreira M."/>
            <person name="Pinto L.S.R.C."/>
            <person name="Pinto L.S."/>
            <person name="Porto J.I.R."/>
            <person name="Potrich D.P."/>
            <person name="Neto C.E.R."/>
            <person name="Reis A.M.M."/>
            <person name="Rigo L.U."/>
            <person name="Rondinelli E."/>
            <person name="dos Santos E.B.P."/>
            <person name="Santos F.R."/>
            <person name="Schneider M.P.C."/>
            <person name="Seuanez H.N."/>
            <person name="Silva A.M.R."/>
            <person name="da Silva A.L.C."/>
            <person name="Silva D.W."/>
            <person name="Silva R."/>
            <person name="Simoes I.C."/>
            <person name="Simon D."/>
            <person name="Soares C.M.A."/>
            <person name="Soares R.B.A."/>
            <person name="Souza E.M."/>
            <person name="Souza K.R.L."/>
            <person name="Souza R.C."/>
            <person name="Steffens M.B.R."/>
            <person name="Steindel M."/>
            <person name="Teixeira S.R."/>
            <person name="Urmenyi T."/>
            <person name="Vettore A."/>
            <person name="Wassem R."/>
            <person name="Zaha A."/>
            <person name="Simpson A.J.G."/>
        </authorList>
    </citation>
    <scope>NUCLEOTIDE SEQUENCE [LARGE SCALE GENOMIC DNA]</scope>
    <source>
        <strain evidence="2">ATCC 12472 / DSM 30191 / JCM 1249 / NBRC 12614 / NCIMB 9131 / NCTC 9757</strain>
    </source>
</reference>
<dbReference type="Proteomes" id="UP000001424">
    <property type="component" value="Chromosome"/>
</dbReference>
<organism evidence="1 2">
    <name type="scientific">Chromobacterium violaceum (strain ATCC 12472 / DSM 30191 / JCM 1249 / CCUG 213 / NBRC 12614 / NCIMB 9131 / NCTC 9757 / MK)</name>
    <dbReference type="NCBI Taxonomy" id="243365"/>
    <lineage>
        <taxon>Bacteria</taxon>
        <taxon>Pseudomonadati</taxon>
        <taxon>Pseudomonadota</taxon>
        <taxon>Betaproteobacteria</taxon>
        <taxon>Neisseriales</taxon>
        <taxon>Chromobacteriaceae</taxon>
        <taxon>Chromobacterium</taxon>
    </lineage>
</organism>
<dbReference type="HOGENOM" id="CLU_2932909_0_0_4"/>
<evidence type="ECO:0000313" key="1">
    <source>
        <dbReference type="EMBL" id="AAQ61749.1"/>
    </source>
</evidence>
<evidence type="ECO:0000313" key="2">
    <source>
        <dbReference type="Proteomes" id="UP000001424"/>
    </source>
</evidence>
<sequence>MRHPALLAPQSNRCNSTLENNDINATISFRSISDRMLTPFSQFKKSQIIFHCKHVSICNE</sequence>